<dbReference type="SUPFAM" id="SSF55811">
    <property type="entry name" value="Nudix"/>
    <property type="match status" value="1"/>
</dbReference>
<sequence length="145" mass="15536">MSAAEPVRLTADVVLFGRSGDGALCVLLIRRGWDPFAGRWALPGGHVDAGEDTEDAARRELAEETGLHIAALSPVGVYAAPGRDPRGRYVTFAYTAHLSGPLPAPRAGDDATDARWWPVTELKAAPELLAFDHHQILTDTLGKEN</sequence>
<keyword evidence="6" id="KW-1185">Reference proteome</keyword>
<gene>
    <name evidence="5" type="ORF">FB470_002591</name>
</gene>
<evidence type="ECO:0000256" key="2">
    <source>
        <dbReference type="ARBA" id="ARBA00022801"/>
    </source>
</evidence>
<comment type="caution">
    <text evidence="5">The sequence shown here is derived from an EMBL/GenBank/DDBJ whole genome shotgun (WGS) entry which is preliminary data.</text>
</comment>
<evidence type="ECO:0000259" key="4">
    <source>
        <dbReference type="PROSITE" id="PS51462"/>
    </source>
</evidence>
<comment type="similarity">
    <text evidence="1 3">Belongs to the Nudix hydrolase family.</text>
</comment>
<dbReference type="InterPro" id="IPR020476">
    <property type="entry name" value="Nudix_hydrolase"/>
</dbReference>
<proteinExistence type="inferred from homology"/>
<dbReference type="EC" id="3.6.1.55" evidence="5"/>
<name>A0ABU0ETI1_9PSEU</name>
<evidence type="ECO:0000256" key="1">
    <source>
        <dbReference type="ARBA" id="ARBA00005582"/>
    </source>
</evidence>
<keyword evidence="2 3" id="KW-0378">Hydrolase</keyword>
<dbReference type="PRINTS" id="PR00502">
    <property type="entry name" value="NUDIXFAMILY"/>
</dbReference>
<evidence type="ECO:0000313" key="5">
    <source>
        <dbReference type="EMBL" id="MDQ0378597.1"/>
    </source>
</evidence>
<evidence type="ECO:0000256" key="3">
    <source>
        <dbReference type="RuleBase" id="RU003476"/>
    </source>
</evidence>
<dbReference type="PROSITE" id="PS00893">
    <property type="entry name" value="NUDIX_BOX"/>
    <property type="match status" value="1"/>
</dbReference>
<dbReference type="Pfam" id="PF00293">
    <property type="entry name" value="NUDIX"/>
    <property type="match status" value="1"/>
</dbReference>
<dbReference type="InterPro" id="IPR000086">
    <property type="entry name" value="NUDIX_hydrolase_dom"/>
</dbReference>
<dbReference type="PROSITE" id="PS51462">
    <property type="entry name" value="NUDIX"/>
    <property type="match status" value="1"/>
</dbReference>
<accession>A0ABU0ETI1</accession>
<dbReference type="PANTHER" id="PTHR43736">
    <property type="entry name" value="ADP-RIBOSE PYROPHOSPHATASE"/>
    <property type="match status" value="1"/>
</dbReference>
<protein>
    <submittedName>
        <fullName evidence="5">8-oxo-dGTP diphosphatase</fullName>
        <ecNumber evidence="5">3.6.1.55</ecNumber>
    </submittedName>
</protein>
<dbReference type="InterPro" id="IPR015797">
    <property type="entry name" value="NUDIX_hydrolase-like_dom_sf"/>
</dbReference>
<dbReference type="Gene3D" id="3.90.79.10">
    <property type="entry name" value="Nucleoside Triphosphate Pyrophosphohydrolase"/>
    <property type="match status" value="1"/>
</dbReference>
<dbReference type="PANTHER" id="PTHR43736:SF1">
    <property type="entry name" value="DIHYDRONEOPTERIN TRIPHOSPHATE DIPHOSPHATASE"/>
    <property type="match status" value="1"/>
</dbReference>
<feature type="domain" description="Nudix hydrolase" evidence="4">
    <location>
        <begin position="6"/>
        <end position="141"/>
    </location>
</feature>
<reference evidence="5 6" key="1">
    <citation type="submission" date="2023-07" db="EMBL/GenBank/DDBJ databases">
        <title>Sequencing the genomes of 1000 actinobacteria strains.</title>
        <authorList>
            <person name="Klenk H.-P."/>
        </authorList>
    </citation>
    <scope>NUCLEOTIDE SEQUENCE [LARGE SCALE GENOMIC DNA]</scope>
    <source>
        <strain evidence="5 6">DSM 45805</strain>
    </source>
</reference>
<dbReference type="GO" id="GO:0035539">
    <property type="term" value="F:8-oxo-7,8-dihydrodeoxyguanosine triphosphate pyrophosphatase activity"/>
    <property type="evidence" value="ECO:0007669"/>
    <property type="project" value="UniProtKB-EC"/>
</dbReference>
<dbReference type="EMBL" id="JAUSUT010000001">
    <property type="protein sequence ID" value="MDQ0378597.1"/>
    <property type="molecule type" value="Genomic_DNA"/>
</dbReference>
<organism evidence="5 6">
    <name type="scientific">Amycolatopsis thermophila</name>
    <dbReference type="NCBI Taxonomy" id="206084"/>
    <lineage>
        <taxon>Bacteria</taxon>
        <taxon>Bacillati</taxon>
        <taxon>Actinomycetota</taxon>
        <taxon>Actinomycetes</taxon>
        <taxon>Pseudonocardiales</taxon>
        <taxon>Pseudonocardiaceae</taxon>
        <taxon>Amycolatopsis</taxon>
    </lineage>
</organism>
<dbReference type="CDD" id="cd18873">
    <property type="entry name" value="NUDIX_NadM_like"/>
    <property type="match status" value="1"/>
</dbReference>
<dbReference type="RefSeq" id="WP_306991429.1">
    <property type="nucleotide sequence ID" value="NZ_JAUSUT010000001.1"/>
</dbReference>
<dbReference type="Proteomes" id="UP001229651">
    <property type="component" value="Unassembled WGS sequence"/>
</dbReference>
<dbReference type="InterPro" id="IPR020084">
    <property type="entry name" value="NUDIX_hydrolase_CS"/>
</dbReference>
<evidence type="ECO:0000313" key="6">
    <source>
        <dbReference type="Proteomes" id="UP001229651"/>
    </source>
</evidence>